<dbReference type="GO" id="GO:0006099">
    <property type="term" value="P:tricarboxylic acid cycle"/>
    <property type="evidence" value="ECO:0007669"/>
    <property type="project" value="InterPro"/>
</dbReference>
<dbReference type="GO" id="GO:0005829">
    <property type="term" value="C:cytosol"/>
    <property type="evidence" value="ECO:0007669"/>
    <property type="project" value="TreeGrafter"/>
</dbReference>
<comment type="caution">
    <text evidence="4">The sequence shown here is derived from an EMBL/GenBank/DDBJ whole genome shotgun (WGS) entry which is preliminary data.</text>
</comment>
<dbReference type="AlphaFoldDB" id="A0A937XH77"/>
<dbReference type="InterPro" id="IPR020557">
    <property type="entry name" value="Fumarate_lyase_CS"/>
</dbReference>
<dbReference type="EMBL" id="VGIR01000036">
    <property type="protein sequence ID" value="MBM3331598.1"/>
    <property type="molecule type" value="Genomic_DNA"/>
</dbReference>
<dbReference type="InterPro" id="IPR000362">
    <property type="entry name" value="Fumarate_lyase_fam"/>
</dbReference>
<gene>
    <name evidence="4" type="ORF">FJY68_07060</name>
</gene>
<dbReference type="GO" id="GO:0006531">
    <property type="term" value="P:aspartate metabolic process"/>
    <property type="evidence" value="ECO:0007669"/>
    <property type="project" value="TreeGrafter"/>
</dbReference>
<accession>A0A937XH77</accession>
<dbReference type="PANTHER" id="PTHR42696:SF2">
    <property type="entry name" value="ASPARTATE AMMONIA-LYASE"/>
    <property type="match status" value="1"/>
</dbReference>
<keyword evidence="1 4" id="KW-0456">Lyase</keyword>
<dbReference type="Gene3D" id="1.10.40.30">
    <property type="entry name" value="Fumarase/aspartase (C-terminal domain)"/>
    <property type="match status" value="1"/>
</dbReference>
<dbReference type="EC" id="4.3.1.1" evidence="4"/>
<dbReference type="InterPro" id="IPR051546">
    <property type="entry name" value="Aspartate_Ammonia-Lyase"/>
</dbReference>
<dbReference type="PANTHER" id="PTHR42696">
    <property type="entry name" value="ASPARTATE AMMONIA-LYASE"/>
    <property type="match status" value="1"/>
</dbReference>
<dbReference type="InterPro" id="IPR018951">
    <property type="entry name" value="Fumarase_C_C"/>
</dbReference>
<dbReference type="SUPFAM" id="SSF48557">
    <property type="entry name" value="L-aspartase-like"/>
    <property type="match status" value="1"/>
</dbReference>
<dbReference type="InterPro" id="IPR008948">
    <property type="entry name" value="L-Aspartase-like"/>
</dbReference>
<dbReference type="PRINTS" id="PR00149">
    <property type="entry name" value="FUMRATELYASE"/>
</dbReference>
<evidence type="ECO:0000256" key="1">
    <source>
        <dbReference type="ARBA" id="ARBA00023239"/>
    </source>
</evidence>
<evidence type="ECO:0000259" key="3">
    <source>
        <dbReference type="Pfam" id="PF10415"/>
    </source>
</evidence>
<feature type="domain" description="Fumarase C C-terminal" evidence="3">
    <location>
        <begin position="405"/>
        <end position="453"/>
    </location>
</feature>
<dbReference type="NCBIfam" id="NF008909">
    <property type="entry name" value="PRK12273.1"/>
    <property type="match status" value="1"/>
</dbReference>
<dbReference type="FunFam" id="1.20.200.10:FF:000001">
    <property type="entry name" value="Fumarate hydratase, mitochondrial"/>
    <property type="match status" value="1"/>
</dbReference>
<proteinExistence type="predicted"/>
<feature type="domain" description="Fumarate lyase N-terminal" evidence="2">
    <location>
        <begin position="15"/>
        <end position="339"/>
    </location>
</feature>
<dbReference type="InterPro" id="IPR024083">
    <property type="entry name" value="Fumarase/histidase_N"/>
</dbReference>
<dbReference type="PROSITE" id="PS00163">
    <property type="entry name" value="FUMARATE_LYASES"/>
    <property type="match status" value="1"/>
</dbReference>
<evidence type="ECO:0000313" key="5">
    <source>
        <dbReference type="Proteomes" id="UP000779900"/>
    </source>
</evidence>
<reference evidence="4" key="1">
    <citation type="submission" date="2019-03" db="EMBL/GenBank/DDBJ databases">
        <title>Lake Tanganyika Metagenome-Assembled Genomes (MAGs).</title>
        <authorList>
            <person name="Tran P."/>
        </authorList>
    </citation>
    <scope>NUCLEOTIDE SEQUENCE</scope>
    <source>
        <strain evidence="4">K_DeepCast_150m_m2_040</strain>
    </source>
</reference>
<sequence length="458" mass="48260">MPRSERDALGELVLPDGAYYGVQTARALVNFPVGGFRTSPDMIRAYVLVKKAAAMANVELGALDKGKGKLISRAADEILAGGLAEQFLVDAFQAGAGTSTNMNVNEVMANRALELAGRPKGDYAFIGPNDHVNMSQSSNDTFPTACHLAVIFAADRLLPSLSALAAALEEKSREFATVQKPGRTHLMDALPLKLGDEFRAWATALRRAGERVAQRKQDLYEVAIGGTAVGTGANVPAGFRSLVVAKLSDLAGLALAPARDSFEALQSRAQLAAFSGSLRELAQELGTLANNLRLLGSGPVAGLGEILLPAVQPGSSIMPGKVNPSLCECLNMICFQVIGNDLAVSLAAQAGQLELNVFAPVMVHNILGSLSLLGHFLPVFTERCVAGIRADEPRCRAYLDLNPALATLLAPRIGYLAAAALAKEALEKHESVRQLTLDKGIVSPEEADKLFGPGTESK</sequence>
<dbReference type="InterPro" id="IPR022761">
    <property type="entry name" value="Fumarate_lyase_N"/>
</dbReference>
<protein>
    <submittedName>
        <fullName evidence="4">Aspartate ammonia-lyase</fullName>
        <ecNumber evidence="4">4.3.1.1</ecNumber>
    </submittedName>
</protein>
<organism evidence="4 5">
    <name type="scientific">candidate division WOR-3 bacterium</name>
    <dbReference type="NCBI Taxonomy" id="2052148"/>
    <lineage>
        <taxon>Bacteria</taxon>
        <taxon>Bacteria division WOR-3</taxon>
    </lineage>
</organism>
<dbReference type="Pfam" id="PF00206">
    <property type="entry name" value="Lyase_1"/>
    <property type="match status" value="1"/>
</dbReference>
<dbReference type="Gene3D" id="1.10.275.10">
    <property type="entry name" value="Fumarase/aspartase (N-terminal domain)"/>
    <property type="match status" value="1"/>
</dbReference>
<dbReference type="FunFam" id="1.10.275.10:FF:000001">
    <property type="entry name" value="Fumarate hydratase, mitochondrial"/>
    <property type="match status" value="1"/>
</dbReference>
<name>A0A937XH77_UNCW3</name>
<dbReference type="GO" id="GO:0008797">
    <property type="term" value="F:aspartate ammonia-lyase activity"/>
    <property type="evidence" value="ECO:0007669"/>
    <property type="project" value="UniProtKB-EC"/>
</dbReference>
<evidence type="ECO:0000313" key="4">
    <source>
        <dbReference type="EMBL" id="MBM3331598.1"/>
    </source>
</evidence>
<evidence type="ECO:0000259" key="2">
    <source>
        <dbReference type="Pfam" id="PF00206"/>
    </source>
</evidence>
<dbReference type="Gene3D" id="1.20.200.10">
    <property type="entry name" value="Fumarase/aspartase (Central domain)"/>
    <property type="match status" value="1"/>
</dbReference>
<dbReference type="Pfam" id="PF10415">
    <property type="entry name" value="FumaraseC_C"/>
    <property type="match status" value="1"/>
</dbReference>
<dbReference type="Proteomes" id="UP000779900">
    <property type="component" value="Unassembled WGS sequence"/>
</dbReference>